<organism evidence="5 6">
    <name type="scientific">Citrullus colocynthis</name>
    <name type="common">colocynth</name>
    <dbReference type="NCBI Taxonomy" id="252529"/>
    <lineage>
        <taxon>Eukaryota</taxon>
        <taxon>Viridiplantae</taxon>
        <taxon>Streptophyta</taxon>
        <taxon>Embryophyta</taxon>
        <taxon>Tracheophyta</taxon>
        <taxon>Spermatophyta</taxon>
        <taxon>Magnoliopsida</taxon>
        <taxon>eudicotyledons</taxon>
        <taxon>Gunneridae</taxon>
        <taxon>Pentapetalae</taxon>
        <taxon>rosids</taxon>
        <taxon>fabids</taxon>
        <taxon>Cucurbitales</taxon>
        <taxon>Cucurbitaceae</taxon>
        <taxon>Benincaseae</taxon>
        <taxon>Citrullus</taxon>
    </lineage>
</organism>
<evidence type="ECO:0000256" key="1">
    <source>
        <dbReference type="ARBA" id="ARBA00004141"/>
    </source>
</evidence>
<protein>
    <submittedName>
        <fullName evidence="5">Uncharacterized protein</fullName>
    </submittedName>
</protein>
<keyword evidence="4" id="KW-0472">Membrane</keyword>
<accession>A0ABP0YXI1</accession>
<dbReference type="PANTHER" id="PTHR14154">
    <property type="entry name" value="UPF0041 BRAIN PROTEIN 44-RELATED"/>
    <property type="match status" value="1"/>
</dbReference>
<evidence type="ECO:0000256" key="2">
    <source>
        <dbReference type="ARBA" id="ARBA00022692"/>
    </source>
</evidence>
<dbReference type="Proteomes" id="UP001642487">
    <property type="component" value="Chromosome 6"/>
</dbReference>
<evidence type="ECO:0000256" key="3">
    <source>
        <dbReference type="ARBA" id="ARBA00022989"/>
    </source>
</evidence>
<evidence type="ECO:0000313" key="5">
    <source>
        <dbReference type="EMBL" id="CAK9325036.1"/>
    </source>
</evidence>
<name>A0ABP0YXI1_9ROSI</name>
<sequence length="239" mass="27062">MASIAICASLPRASTSNHHVSMKKQHAHQARPAYSPMPKNPTPKVISTLDVGDRDGFDATEHHGNVASARDKLEEDTDVWSHGERFKDKRWKKGTWDLNMFVKNGKMDWEGVIVAEAKRRKFLELYPEPATDQEPVLFRSSIVPWWAWLTTSYLPQAELLNGRAAMIGFFMAYLVDALTGIGIVGQSGNFICKAALFLTVIGVLLFRQTQDIEGLRNIAEEATFYDKQWQASWQNQNHK</sequence>
<proteinExistence type="predicted"/>
<evidence type="ECO:0000313" key="6">
    <source>
        <dbReference type="Proteomes" id="UP001642487"/>
    </source>
</evidence>
<dbReference type="EMBL" id="OZ021740">
    <property type="protein sequence ID" value="CAK9325036.1"/>
    <property type="molecule type" value="Genomic_DNA"/>
</dbReference>
<keyword evidence="6" id="KW-1185">Reference proteome</keyword>
<evidence type="ECO:0000256" key="4">
    <source>
        <dbReference type="ARBA" id="ARBA00023136"/>
    </source>
</evidence>
<keyword evidence="3" id="KW-1133">Transmembrane helix</keyword>
<gene>
    <name evidence="5" type="ORF">CITCOLO1_LOCUS17288</name>
</gene>
<comment type="subcellular location">
    <subcellularLocation>
        <location evidence="1">Membrane</location>
        <topology evidence="1">Multi-pass membrane protein</topology>
    </subcellularLocation>
</comment>
<keyword evidence="2" id="KW-0812">Transmembrane</keyword>
<dbReference type="SUPFAM" id="SSF103511">
    <property type="entry name" value="Chlorophyll a-b binding protein"/>
    <property type="match status" value="1"/>
</dbReference>
<reference evidence="5 6" key="1">
    <citation type="submission" date="2024-03" db="EMBL/GenBank/DDBJ databases">
        <authorList>
            <person name="Gkanogiannis A."/>
            <person name="Becerra Lopez-Lavalle L."/>
        </authorList>
    </citation>
    <scope>NUCLEOTIDE SEQUENCE [LARGE SCALE GENOMIC DNA]</scope>
</reference>